<feature type="region of interest" description="Disordered" evidence="15">
    <location>
        <begin position="299"/>
        <end position="331"/>
    </location>
</feature>
<dbReference type="PANTHER" id="PTHR12831">
    <property type="entry name" value="TRANSCRIPTION INITIATION FACTOR IIH TFIIH , POLYPEPTIDE 3-RELATED"/>
    <property type="match status" value="1"/>
</dbReference>
<evidence type="ECO:0000256" key="5">
    <source>
        <dbReference type="ARBA" id="ARBA00022723"/>
    </source>
</evidence>
<dbReference type="OrthoDB" id="17307at2759"/>
<evidence type="ECO:0000256" key="7">
    <source>
        <dbReference type="ARBA" id="ARBA00022771"/>
    </source>
</evidence>
<dbReference type="Proteomes" id="UP000009131">
    <property type="component" value="Unassembled WGS sequence"/>
</dbReference>
<evidence type="ECO:0000256" key="3">
    <source>
        <dbReference type="ARBA" id="ARBA00005273"/>
    </source>
</evidence>
<comment type="function">
    <text evidence="1 14">Component of the general transcription and DNA repair factor IIH (TFIIH) core complex, which is involved in general and transcription-coupled nucleotide excision repair (NER) of damaged DNA and, when complexed to TFIIK, in RNA transcription by RNA polymerase II. In NER, TFIIH acts by opening DNA around the lesion to allow the excision of the damaged oligonucleotide and its replacement by a new DNA fragment. In transcription, TFIIH has an essential role in transcription initiation. When the pre-initiation complex (PIC) has been established, TFIIH is required for promoter opening and promoter escape. Phosphorylation of the C-terminal tail (CTD) of the largest subunit of RNA polymerase II by the kinase module TFIIK controls the initiation of transcription.</text>
</comment>
<dbReference type="InParanoid" id="G7DTL6"/>
<evidence type="ECO:0000256" key="1">
    <source>
        <dbReference type="ARBA" id="ARBA00002817"/>
    </source>
</evidence>
<evidence type="ECO:0000256" key="13">
    <source>
        <dbReference type="ARBA" id="ARBA00033341"/>
    </source>
</evidence>
<keyword evidence="9 14" id="KW-0805">Transcription regulation</keyword>
<keyword evidence="12 14" id="KW-0539">Nucleus</keyword>
<name>G7DTL6_MIXOS</name>
<dbReference type="PANTHER" id="PTHR12831:SF0">
    <property type="entry name" value="GENERAL TRANSCRIPTION FACTOR IIH SUBUNIT 3"/>
    <property type="match status" value="1"/>
</dbReference>
<dbReference type="FunCoup" id="G7DTL6">
    <property type="interactions" value="744"/>
</dbReference>
<dbReference type="HOGENOM" id="CLU_040211_0_1_1"/>
<accession>G7DTL6</accession>
<keyword evidence="6 14" id="KW-0227">DNA damage</keyword>
<dbReference type="AlphaFoldDB" id="G7DTL6"/>
<dbReference type="GO" id="GO:0006355">
    <property type="term" value="P:regulation of DNA-templated transcription"/>
    <property type="evidence" value="ECO:0007669"/>
    <property type="project" value="InterPro"/>
</dbReference>
<keyword evidence="17" id="KW-1185">Reference proteome</keyword>
<evidence type="ECO:0000313" key="16">
    <source>
        <dbReference type="EMBL" id="GAA93863.1"/>
    </source>
</evidence>
<reference evidence="16 17" key="2">
    <citation type="journal article" date="2012" name="Open Biol.">
        <title>Characteristics of nucleosomes and linker DNA regions on the genome of the basidiomycete Mixia osmundae revealed by mono- and dinucleosome mapping.</title>
        <authorList>
            <person name="Nishida H."/>
            <person name="Kondo S."/>
            <person name="Matsumoto T."/>
            <person name="Suzuki Y."/>
            <person name="Yoshikawa H."/>
            <person name="Taylor T.D."/>
            <person name="Sugiyama J."/>
        </authorList>
    </citation>
    <scope>NUCLEOTIDE SEQUENCE [LARGE SCALE GENOMIC DNA]</scope>
    <source>
        <strain evidence="17">CBS 9802 / IAM 14324 / JCM 22182 / KY 12970</strain>
    </source>
</reference>
<evidence type="ECO:0000256" key="2">
    <source>
        <dbReference type="ARBA" id="ARBA00004123"/>
    </source>
</evidence>
<evidence type="ECO:0000256" key="14">
    <source>
        <dbReference type="RuleBase" id="RU368090"/>
    </source>
</evidence>
<evidence type="ECO:0000256" key="6">
    <source>
        <dbReference type="ARBA" id="ARBA00022763"/>
    </source>
</evidence>
<gene>
    <name evidence="16" type="primary">Mo00509</name>
    <name evidence="16" type="ORF">E5Q_00509</name>
</gene>
<comment type="subunit">
    <text evidence="14">Component of the 7-subunit TFIIH core complex composed of XPB/SSL2, XPD/RAD3, SSL1, TFB1, TFB2, TFB4 and TFB5, which is active in NER. The core complex associates with the 3-subunit CTD-kinase module TFIIK composed of CCL1, KIN28 and TFB3 to form the 10-subunit holoenzyme (holo-TFIIH) active in transcription.</text>
</comment>
<dbReference type="GO" id="GO:0000439">
    <property type="term" value="C:transcription factor TFIIH core complex"/>
    <property type="evidence" value="ECO:0007669"/>
    <property type="project" value="UniProtKB-UniRule"/>
</dbReference>
<sequence>MVAADRIHDLLCIIIDTNVLAWHESAQSSESGDRLSLSEALETLLVFLNAHLALRDQNELLVYGAGPGHSEMIYSSFDDQGESSADHASETNERYASTFPRFRQVDTQVSKAVGQMMRELEPDTDAPPAIVSALARTLCHINRISREETKHTIKPRVLLLSVSHDSSSQYIPLMNCIFSAQKANVPIDVCKIYGDDAVFLQQAAYLSSGIYYKLEKRAGLLQYLMMTFLPGVTSRKLLNLPSQDAVDLRAACFCHQRIVDIGFVCSVCLSIFCTPRPSCLTCRTKFPLSTLKRLGFGPAKGNAPLKRKRPDGANGTTSPATPAPNTPTVAI</sequence>
<evidence type="ECO:0000256" key="9">
    <source>
        <dbReference type="ARBA" id="ARBA00023015"/>
    </source>
</evidence>
<evidence type="ECO:0000256" key="4">
    <source>
        <dbReference type="ARBA" id="ARBA00021280"/>
    </source>
</evidence>
<dbReference type="STRING" id="764103.G7DTL6"/>
<comment type="similarity">
    <text evidence="3 14">Belongs to the TFB4 family.</text>
</comment>
<comment type="caution">
    <text evidence="16">The sequence shown here is derived from an EMBL/GenBank/DDBJ whole genome shotgun (WGS) entry which is preliminary data.</text>
</comment>
<dbReference type="InterPro" id="IPR004600">
    <property type="entry name" value="TFIIH_Tfb4/GTF2H3"/>
</dbReference>
<dbReference type="GO" id="GO:0008270">
    <property type="term" value="F:zinc ion binding"/>
    <property type="evidence" value="ECO:0007669"/>
    <property type="project" value="UniProtKB-KW"/>
</dbReference>
<keyword evidence="8 14" id="KW-0862">Zinc</keyword>
<dbReference type="OMA" id="DYRASCH"/>
<keyword evidence="5 14" id="KW-0479">Metal-binding</keyword>
<protein>
    <recommendedName>
        <fullName evidence="4 14">General transcription and DNA repair factor IIH subunit TFB4</fullName>
        <shortName evidence="14">TFIIH subunit TFB4</shortName>
    </recommendedName>
    <alternativeName>
        <fullName evidence="13 14">RNA polymerase II transcription factor B subunit 4</fullName>
    </alternativeName>
</protein>
<evidence type="ECO:0000256" key="10">
    <source>
        <dbReference type="ARBA" id="ARBA00023163"/>
    </source>
</evidence>
<reference evidence="16 17" key="1">
    <citation type="journal article" date="2011" name="J. Gen. Appl. Microbiol.">
        <title>Draft genome sequencing of the enigmatic basidiomycete Mixia osmundae.</title>
        <authorList>
            <person name="Nishida H."/>
            <person name="Nagatsuka Y."/>
            <person name="Sugiyama J."/>
        </authorList>
    </citation>
    <scope>NUCLEOTIDE SEQUENCE [LARGE SCALE GENOMIC DNA]</scope>
    <source>
        <strain evidence="17">CBS 9802 / IAM 14324 / JCM 22182 / KY 12970</strain>
    </source>
</reference>
<organism evidence="16 17">
    <name type="scientific">Mixia osmundae (strain CBS 9802 / IAM 14324 / JCM 22182 / KY 12970)</name>
    <dbReference type="NCBI Taxonomy" id="764103"/>
    <lineage>
        <taxon>Eukaryota</taxon>
        <taxon>Fungi</taxon>
        <taxon>Dikarya</taxon>
        <taxon>Basidiomycota</taxon>
        <taxon>Pucciniomycotina</taxon>
        <taxon>Mixiomycetes</taxon>
        <taxon>Mixiales</taxon>
        <taxon>Mixiaceae</taxon>
        <taxon>Mixia</taxon>
    </lineage>
</organism>
<dbReference type="RefSeq" id="XP_014571376.1">
    <property type="nucleotide sequence ID" value="XM_014715890.1"/>
</dbReference>
<evidence type="ECO:0000256" key="15">
    <source>
        <dbReference type="SAM" id="MobiDB-lite"/>
    </source>
</evidence>
<dbReference type="Gene3D" id="3.40.50.410">
    <property type="entry name" value="von Willebrand factor, type A domain"/>
    <property type="match status" value="1"/>
</dbReference>
<dbReference type="Pfam" id="PF03850">
    <property type="entry name" value="Tfb4"/>
    <property type="match status" value="1"/>
</dbReference>
<evidence type="ECO:0000313" key="17">
    <source>
        <dbReference type="Proteomes" id="UP000009131"/>
    </source>
</evidence>
<keyword evidence="7 14" id="KW-0863">Zinc-finger</keyword>
<evidence type="ECO:0000256" key="11">
    <source>
        <dbReference type="ARBA" id="ARBA00023204"/>
    </source>
</evidence>
<keyword evidence="11 14" id="KW-0234">DNA repair</keyword>
<dbReference type="GO" id="GO:0006289">
    <property type="term" value="P:nucleotide-excision repair"/>
    <property type="evidence" value="ECO:0007669"/>
    <property type="project" value="UniProtKB-UniRule"/>
</dbReference>
<comment type="subcellular location">
    <subcellularLocation>
        <location evidence="2 14">Nucleus</location>
    </subcellularLocation>
</comment>
<proteinExistence type="inferred from homology"/>
<dbReference type="InterPro" id="IPR036465">
    <property type="entry name" value="vWFA_dom_sf"/>
</dbReference>
<keyword evidence="10 14" id="KW-0804">Transcription</keyword>
<evidence type="ECO:0000256" key="12">
    <source>
        <dbReference type="ARBA" id="ARBA00023242"/>
    </source>
</evidence>
<evidence type="ECO:0000256" key="8">
    <source>
        <dbReference type="ARBA" id="ARBA00022833"/>
    </source>
</evidence>
<dbReference type="GO" id="GO:0005675">
    <property type="term" value="C:transcription factor TFIIH holo complex"/>
    <property type="evidence" value="ECO:0007669"/>
    <property type="project" value="UniProtKB-UniRule"/>
</dbReference>
<dbReference type="EMBL" id="BABT02000025">
    <property type="protein sequence ID" value="GAA93863.1"/>
    <property type="molecule type" value="Genomic_DNA"/>
</dbReference>
<dbReference type="eggNOG" id="KOG2487">
    <property type="taxonomic scope" value="Eukaryota"/>
</dbReference>